<keyword evidence="3" id="KW-1185">Reference proteome</keyword>
<feature type="compositionally biased region" description="Polar residues" evidence="1">
    <location>
        <begin position="657"/>
        <end position="689"/>
    </location>
</feature>
<dbReference type="AlphaFoldDB" id="A0A9Q0AVM6"/>
<dbReference type="EMBL" id="JAFIMR010000002">
    <property type="protein sequence ID" value="KAI1880931.1"/>
    <property type="molecule type" value="Genomic_DNA"/>
</dbReference>
<feature type="compositionally biased region" description="Polar residues" evidence="1">
    <location>
        <begin position="583"/>
        <end position="597"/>
    </location>
</feature>
<feature type="compositionally biased region" description="Low complexity" evidence="1">
    <location>
        <begin position="490"/>
        <end position="536"/>
    </location>
</feature>
<feature type="region of interest" description="Disordered" evidence="1">
    <location>
        <begin position="137"/>
        <end position="177"/>
    </location>
</feature>
<feature type="compositionally biased region" description="Low complexity" evidence="1">
    <location>
        <begin position="379"/>
        <end position="409"/>
    </location>
</feature>
<reference evidence="2" key="1">
    <citation type="submission" date="2021-03" db="EMBL/GenBank/DDBJ databases">
        <title>Revisited historic fungal species revealed as producer of novel bioactive compounds through whole genome sequencing and comparative genomics.</title>
        <authorList>
            <person name="Vignolle G.A."/>
            <person name="Hochenegger N."/>
            <person name="Mach R.L."/>
            <person name="Mach-Aigner A.R."/>
            <person name="Javad Rahimi M."/>
            <person name="Salim K.A."/>
            <person name="Chan C.M."/>
            <person name="Lim L.B.L."/>
            <person name="Cai F."/>
            <person name="Druzhinina I.S."/>
            <person name="U'Ren J.M."/>
            <person name="Derntl C."/>
        </authorList>
    </citation>
    <scope>NUCLEOTIDE SEQUENCE</scope>
    <source>
        <strain evidence="2">TUCIM 5799</strain>
    </source>
</reference>
<evidence type="ECO:0000313" key="2">
    <source>
        <dbReference type="EMBL" id="KAI1880931.1"/>
    </source>
</evidence>
<name>A0A9Q0AVM6_9PEZI</name>
<feature type="region of interest" description="Disordered" evidence="1">
    <location>
        <begin position="651"/>
        <end position="757"/>
    </location>
</feature>
<feature type="compositionally biased region" description="Basic and acidic residues" evidence="1">
    <location>
        <begin position="881"/>
        <end position="891"/>
    </location>
</feature>
<dbReference type="OrthoDB" id="5244050at2759"/>
<feature type="compositionally biased region" description="Polar residues" evidence="1">
    <location>
        <begin position="140"/>
        <end position="153"/>
    </location>
</feature>
<feature type="compositionally biased region" description="Polar residues" evidence="1">
    <location>
        <begin position="696"/>
        <end position="710"/>
    </location>
</feature>
<gene>
    <name evidence="2" type="ORF">JX265_001171</name>
</gene>
<organism evidence="2 3">
    <name type="scientific">Neoarthrinium moseri</name>
    <dbReference type="NCBI Taxonomy" id="1658444"/>
    <lineage>
        <taxon>Eukaryota</taxon>
        <taxon>Fungi</taxon>
        <taxon>Dikarya</taxon>
        <taxon>Ascomycota</taxon>
        <taxon>Pezizomycotina</taxon>
        <taxon>Sordariomycetes</taxon>
        <taxon>Xylariomycetidae</taxon>
        <taxon>Amphisphaeriales</taxon>
        <taxon>Apiosporaceae</taxon>
        <taxon>Neoarthrinium</taxon>
    </lineage>
</organism>
<feature type="region of interest" description="Disordered" evidence="1">
    <location>
        <begin position="881"/>
        <end position="902"/>
    </location>
</feature>
<dbReference type="Proteomes" id="UP000829685">
    <property type="component" value="Unassembled WGS sequence"/>
</dbReference>
<feature type="compositionally biased region" description="Basic and acidic residues" evidence="1">
    <location>
        <begin position="291"/>
        <end position="304"/>
    </location>
</feature>
<feature type="compositionally biased region" description="Basic and acidic residues" evidence="1">
    <location>
        <begin position="716"/>
        <end position="728"/>
    </location>
</feature>
<feature type="region of interest" description="Disordered" evidence="1">
    <location>
        <begin position="820"/>
        <end position="850"/>
    </location>
</feature>
<feature type="region of interest" description="Disordered" evidence="1">
    <location>
        <begin position="211"/>
        <end position="230"/>
    </location>
</feature>
<feature type="compositionally biased region" description="Polar residues" evidence="1">
    <location>
        <begin position="421"/>
        <end position="437"/>
    </location>
</feature>
<feature type="region of interest" description="Disordered" evidence="1">
    <location>
        <begin position="83"/>
        <end position="107"/>
    </location>
</feature>
<proteinExistence type="predicted"/>
<sequence>MGHKSKFTFPVPGWRSKQPTTAAPPPPTASAPMTKAQKILGTGGINIDSPATSKGDGLKLPWDSRSGISISISESSASYTTRDTGLGILDEEDDGTQGTSYGRGGWDAESEIIPRHHLGVGKGLRAQRSAATIGNDYRTDASSVQRRQSNASSFAGHYDRSKVPLSVSQQTSASAMAKGYTSKAHSLLDMDGSIAGPMGKKKKPARLDLSLLKPRSRKEQHSQPAPVLGNNYVMRSPSFVSQMSPALPSADSDTPRKLTKVQSAGTTHSSPRGPKDMTTLSQLYEHYEQMSFRGEHSPDQEYSSHFDTVVEEPEPTPPLTTASTLTPVVTPLSNPVIREPNRHRAHFRKDSSGSRNTVVSGRSSNSLAYHVSPRQDCASSISSRNTRTSKTSRTMDSDLQQNSVLSLSDSDSDDATFSDSAPKSSVSSHTNMSYEDISSTKDTRKGALGKPPVIQERGSSKSRQAAFTPLNDYLAIPTPGSRTHNARVPSSSTSRSQSSSTSTATATGNSLSGSTRGSRLSVSTTGTSESTHSSRSGSKKHHKQDNGLQEAKAVTFAPMASTAEALHSLSEMVAQETERHRLTQGSDQLTPPLSPSSVDFYMGSPERKNNVSDAERDAHNARLMAVTKQEEMLLAALRQKRARMRENILAEIESEKSTTMSGSRKNSASSSTRGSQKSARKTSVSSSAPQLPPYQPRTSSLVTSFRNLTEGSEAISGRKNENNVRFADEPATSGRSDPVEKRSSSALSNATIKATPASGRHERVLMFLDRPLNDIDFIDAAEPSPDLSEFMDFDQDSDGEIVPERRRSRRRSKYMSIYGSSQPAVGKRGSDRPRVDSNLFGPRGTPLRSQLENLPETNMEEDIEIDFDGFSDVMSVARTEKSAGERTREQGVARPDSPVSGGLLKGHIRGKSSAVRLSAVGHAGLVLPPEAGVWGDDG</sequence>
<comment type="caution">
    <text evidence="2">The sequence shown here is derived from an EMBL/GenBank/DDBJ whole genome shotgun (WGS) entry which is preliminary data.</text>
</comment>
<feature type="region of interest" description="Disordered" evidence="1">
    <location>
        <begin position="574"/>
        <end position="616"/>
    </location>
</feature>
<feature type="region of interest" description="Disordered" evidence="1">
    <location>
        <begin position="291"/>
        <end position="547"/>
    </location>
</feature>
<protein>
    <submittedName>
        <fullName evidence="2">Uncharacterized protein</fullName>
    </submittedName>
</protein>
<feature type="region of interest" description="Disordered" evidence="1">
    <location>
        <begin position="1"/>
        <end position="60"/>
    </location>
</feature>
<evidence type="ECO:0000256" key="1">
    <source>
        <dbReference type="SAM" id="MobiDB-lite"/>
    </source>
</evidence>
<feature type="compositionally biased region" description="Polar residues" evidence="1">
    <location>
        <begin position="353"/>
        <end position="367"/>
    </location>
</feature>
<evidence type="ECO:0000313" key="3">
    <source>
        <dbReference type="Proteomes" id="UP000829685"/>
    </source>
</evidence>
<feature type="region of interest" description="Disordered" evidence="1">
    <location>
        <begin position="242"/>
        <end position="277"/>
    </location>
</feature>
<feature type="compositionally biased region" description="Polar residues" evidence="1">
    <location>
        <begin position="260"/>
        <end position="270"/>
    </location>
</feature>
<feature type="compositionally biased region" description="Low complexity" evidence="1">
    <location>
        <begin position="319"/>
        <end position="332"/>
    </location>
</feature>
<accession>A0A9Q0AVM6</accession>
<feature type="compositionally biased region" description="Basic and acidic residues" evidence="1">
    <location>
        <begin position="605"/>
        <end position="616"/>
    </location>
</feature>